<proteinExistence type="predicted"/>
<organism evidence="3 4">
    <name type="scientific">Thalassospira aquimaris</name>
    <dbReference type="NCBI Taxonomy" id="3037796"/>
    <lineage>
        <taxon>Bacteria</taxon>
        <taxon>Pseudomonadati</taxon>
        <taxon>Pseudomonadota</taxon>
        <taxon>Alphaproteobacteria</taxon>
        <taxon>Rhodospirillales</taxon>
        <taxon>Thalassospiraceae</taxon>
        <taxon>Thalassospira</taxon>
    </lineage>
</organism>
<dbReference type="PROSITE" id="PS51257">
    <property type="entry name" value="PROKAR_LIPOPROTEIN"/>
    <property type="match status" value="1"/>
</dbReference>
<keyword evidence="1" id="KW-0472">Membrane</keyword>
<evidence type="ECO:0000313" key="3">
    <source>
        <dbReference type="EMBL" id="MDG4720299.1"/>
    </source>
</evidence>
<accession>A0ABT6GF44</accession>
<evidence type="ECO:0000256" key="1">
    <source>
        <dbReference type="SAM" id="Phobius"/>
    </source>
</evidence>
<feature type="transmembrane region" description="Helical" evidence="1">
    <location>
        <begin position="114"/>
        <end position="135"/>
    </location>
</feature>
<dbReference type="Proteomes" id="UP001529180">
    <property type="component" value="Unassembled WGS sequence"/>
</dbReference>
<protein>
    <submittedName>
        <fullName evidence="3">Tripartite tricarboxylate transporter TctB family protein</fullName>
    </submittedName>
</protein>
<feature type="transmembrane region" description="Helical" evidence="1">
    <location>
        <begin position="34"/>
        <end position="52"/>
    </location>
</feature>
<name>A0ABT6GF44_9PROT</name>
<dbReference type="RefSeq" id="WP_147250797.1">
    <property type="nucleotide sequence ID" value="NZ_JARSBO010000007.1"/>
</dbReference>
<gene>
    <name evidence="3" type="ORF">P7680_14940</name>
</gene>
<keyword evidence="4" id="KW-1185">Reference proteome</keyword>
<evidence type="ECO:0000313" key="4">
    <source>
        <dbReference type="Proteomes" id="UP001529180"/>
    </source>
</evidence>
<keyword evidence="1" id="KW-1133">Transmembrane helix</keyword>
<dbReference type="EMBL" id="JARSBO010000007">
    <property type="protein sequence ID" value="MDG4720299.1"/>
    <property type="molecule type" value="Genomic_DNA"/>
</dbReference>
<dbReference type="InterPro" id="IPR009936">
    <property type="entry name" value="DUF1468"/>
</dbReference>
<feature type="domain" description="DUF1468" evidence="2">
    <location>
        <begin position="13"/>
        <end position="140"/>
    </location>
</feature>
<evidence type="ECO:0000259" key="2">
    <source>
        <dbReference type="Pfam" id="PF07331"/>
    </source>
</evidence>
<feature type="transmembrane region" description="Helical" evidence="1">
    <location>
        <begin position="73"/>
        <end position="94"/>
    </location>
</feature>
<keyword evidence="1" id="KW-0812">Transmembrane</keyword>
<comment type="caution">
    <text evidence="3">The sequence shown here is derived from an EMBL/GenBank/DDBJ whole genome shotgun (WGS) entry which is preliminary data.</text>
</comment>
<dbReference type="Pfam" id="PF07331">
    <property type="entry name" value="TctB"/>
    <property type="match status" value="1"/>
</dbReference>
<sequence>MKTIHNDVVLGTSVAVLAALGCWRAMDFGADARVFPLLVLMPATVIGVLIAVRGQMRLWRERDNPRFFVNPIRFFQIVFIMGLALFGLQYLGFLTTSAITIPVISFLLGFRKPLPVFVTTGLFLVIVYIVFIQILSRPLPAEIWTWLGN</sequence>
<reference evidence="3 4" key="1">
    <citation type="submission" date="2023-03" db="EMBL/GenBank/DDBJ databases">
        <title>Strain FZY0004 represents a novel species in the genus Thalassospira isolated from seawater.</title>
        <authorList>
            <person name="Fu Z.-Y."/>
        </authorList>
    </citation>
    <scope>NUCLEOTIDE SEQUENCE [LARGE SCALE GENOMIC DNA]</scope>
    <source>
        <strain evidence="3 4">FZY0004</strain>
    </source>
</reference>